<dbReference type="OrthoDB" id="6084504at2759"/>
<keyword evidence="2" id="KW-1185">Reference proteome</keyword>
<gene>
    <name evidence="1" type="ORF">PAPOLLO_LOCUS20379</name>
</gene>
<dbReference type="EMBL" id="CAJQZP010001271">
    <property type="protein sequence ID" value="CAG5034704.1"/>
    <property type="molecule type" value="Genomic_DNA"/>
</dbReference>
<reference evidence="1" key="1">
    <citation type="submission" date="2021-04" db="EMBL/GenBank/DDBJ databases">
        <authorList>
            <person name="Tunstrom K."/>
        </authorList>
    </citation>
    <scope>NUCLEOTIDE SEQUENCE</scope>
</reference>
<proteinExistence type="predicted"/>
<name>A0A8S3XNJ2_PARAO</name>
<comment type="caution">
    <text evidence="1">The sequence shown here is derived from an EMBL/GenBank/DDBJ whole genome shotgun (WGS) entry which is preliminary data.</text>
</comment>
<organism evidence="1 2">
    <name type="scientific">Parnassius apollo</name>
    <name type="common">Apollo butterfly</name>
    <name type="synonym">Papilio apollo</name>
    <dbReference type="NCBI Taxonomy" id="110799"/>
    <lineage>
        <taxon>Eukaryota</taxon>
        <taxon>Metazoa</taxon>
        <taxon>Ecdysozoa</taxon>
        <taxon>Arthropoda</taxon>
        <taxon>Hexapoda</taxon>
        <taxon>Insecta</taxon>
        <taxon>Pterygota</taxon>
        <taxon>Neoptera</taxon>
        <taxon>Endopterygota</taxon>
        <taxon>Lepidoptera</taxon>
        <taxon>Glossata</taxon>
        <taxon>Ditrysia</taxon>
        <taxon>Papilionoidea</taxon>
        <taxon>Papilionidae</taxon>
        <taxon>Parnassiinae</taxon>
        <taxon>Parnassini</taxon>
        <taxon>Parnassius</taxon>
        <taxon>Parnassius</taxon>
    </lineage>
</organism>
<evidence type="ECO:0000313" key="1">
    <source>
        <dbReference type="EMBL" id="CAG5034704.1"/>
    </source>
</evidence>
<dbReference type="Proteomes" id="UP000691718">
    <property type="component" value="Unassembled WGS sequence"/>
</dbReference>
<protein>
    <submittedName>
        <fullName evidence="1">(apollo) hypothetical protein</fullName>
    </submittedName>
</protein>
<sequence length="225" mass="25684">MKLNARKKYSTFKKELSKTGGGARPATPNDGIIDIKDLLNPAELLRDHNIYDSDGIIESSSSNKVILATTSETCDNTLQDVKPMTYVVIYLDTQNVDENINPENQQIADYIIENTDAQENDQEFTSSVVSQDAIGATPMNKNMGMTSAKKVPKRKLISNNKKNHDDYVNNMLSHSKKLKEEEHRRRLEMAEEEHAIKIEIHKEKLKCAILEREILELRKVREEQN</sequence>
<dbReference type="AlphaFoldDB" id="A0A8S3XNJ2"/>
<evidence type="ECO:0000313" key="2">
    <source>
        <dbReference type="Proteomes" id="UP000691718"/>
    </source>
</evidence>
<accession>A0A8S3XNJ2</accession>